<dbReference type="CDD" id="cd01189">
    <property type="entry name" value="INT_ICEBs1_C_like"/>
    <property type="match status" value="1"/>
</dbReference>
<evidence type="ECO:0000256" key="1">
    <source>
        <dbReference type="ARBA" id="ARBA00023172"/>
    </source>
</evidence>
<proteinExistence type="predicted"/>
<dbReference type="GO" id="GO:0003677">
    <property type="term" value="F:DNA binding"/>
    <property type="evidence" value="ECO:0007669"/>
    <property type="project" value="InterPro"/>
</dbReference>
<evidence type="ECO:0000259" key="2">
    <source>
        <dbReference type="PROSITE" id="PS51898"/>
    </source>
</evidence>
<dbReference type="PANTHER" id="PTHR30349:SF64">
    <property type="entry name" value="PROPHAGE INTEGRASE INTD-RELATED"/>
    <property type="match status" value="1"/>
</dbReference>
<dbReference type="GO" id="GO:0006310">
    <property type="term" value="P:DNA recombination"/>
    <property type="evidence" value="ECO:0007669"/>
    <property type="project" value="UniProtKB-KW"/>
</dbReference>
<feature type="domain" description="Tyr recombinase" evidence="2">
    <location>
        <begin position="167"/>
        <end position="360"/>
    </location>
</feature>
<evidence type="ECO:0000313" key="4">
    <source>
        <dbReference type="Proteomes" id="UP000823849"/>
    </source>
</evidence>
<dbReference type="InterPro" id="IPR011010">
    <property type="entry name" value="DNA_brk_join_enz"/>
</dbReference>
<dbReference type="InterPro" id="IPR050090">
    <property type="entry name" value="Tyrosine_recombinase_XerCD"/>
</dbReference>
<evidence type="ECO:0000313" key="3">
    <source>
        <dbReference type="EMBL" id="HJC15647.1"/>
    </source>
</evidence>
<dbReference type="SUPFAM" id="SSF56349">
    <property type="entry name" value="DNA breaking-rejoining enzymes"/>
    <property type="match status" value="1"/>
</dbReference>
<dbReference type="Gene3D" id="1.10.443.10">
    <property type="entry name" value="Intergrase catalytic core"/>
    <property type="match status" value="1"/>
</dbReference>
<dbReference type="GO" id="GO:0015074">
    <property type="term" value="P:DNA integration"/>
    <property type="evidence" value="ECO:0007669"/>
    <property type="project" value="InterPro"/>
</dbReference>
<reference evidence="3" key="2">
    <citation type="submission" date="2021-04" db="EMBL/GenBank/DDBJ databases">
        <authorList>
            <person name="Gilroy R."/>
        </authorList>
    </citation>
    <scope>NUCLEOTIDE SEQUENCE</scope>
    <source>
        <strain evidence="3">CHK185-5351</strain>
    </source>
</reference>
<dbReference type="InterPro" id="IPR013762">
    <property type="entry name" value="Integrase-like_cat_sf"/>
</dbReference>
<protein>
    <submittedName>
        <fullName evidence="3">Site-specific integrase</fullName>
    </submittedName>
</protein>
<gene>
    <name evidence="3" type="ORF">H9705_07465</name>
</gene>
<accession>A0A9D2NB36</accession>
<dbReference type="PANTHER" id="PTHR30349">
    <property type="entry name" value="PHAGE INTEGRASE-RELATED"/>
    <property type="match status" value="1"/>
</dbReference>
<sequence length="370" mass="42830">MWVEELPSGKFRYAERFLDPRTGKMKKVSVTLEKNSKQAYRQAINILSKKINDKGTNNETKLTIADVVELYREDQKKVVKASTWKRNYFACETIKKILGADTLLSGLTAGYIRKAYLASGRPPGTMNENIIRLKALLRWAYRNEYLETTECIDKLERFKDIPHAQKIEDKFLEAEEVSKLLSVMKIKKWKDLTEFLVLSGLRFGEAAALQRSDLDMKNRLIKVTKTFDTAHDLITTPKTRTSIREVYMQDQLFDLCERLLNASYISSKVTKINRSNRLFEPQKKQCIDIDVYTCYLRDCAVRSLGRKITPHTLRHTHASLMLENGMSVDAISNRLGHADSKVTREIYLHVTQKLKEKRNAQIKEIKIFAP</sequence>
<dbReference type="PROSITE" id="PS51898">
    <property type="entry name" value="TYR_RECOMBINASE"/>
    <property type="match status" value="1"/>
</dbReference>
<dbReference type="Pfam" id="PF00589">
    <property type="entry name" value="Phage_integrase"/>
    <property type="match status" value="1"/>
</dbReference>
<name>A0A9D2NB36_9FIRM</name>
<reference evidence="3" key="1">
    <citation type="journal article" date="2021" name="PeerJ">
        <title>Extensive microbial diversity within the chicken gut microbiome revealed by metagenomics and culture.</title>
        <authorList>
            <person name="Gilroy R."/>
            <person name="Ravi A."/>
            <person name="Getino M."/>
            <person name="Pursley I."/>
            <person name="Horton D.L."/>
            <person name="Alikhan N.F."/>
            <person name="Baker D."/>
            <person name="Gharbi K."/>
            <person name="Hall N."/>
            <person name="Watson M."/>
            <person name="Adriaenssens E.M."/>
            <person name="Foster-Nyarko E."/>
            <person name="Jarju S."/>
            <person name="Secka A."/>
            <person name="Antonio M."/>
            <person name="Oren A."/>
            <person name="Chaudhuri R.R."/>
            <person name="La Ragione R."/>
            <person name="Hildebrand F."/>
            <person name="Pallen M.J."/>
        </authorList>
    </citation>
    <scope>NUCLEOTIDE SEQUENCE</scope>
    <source>
        <strain evidence="3">CHK185-5351</strain>
    </source>
</reference>
<dbReference type="Proteomes" id="UP000823849">
    <property type="component" value="Unassembled WGS sequence"/>
</dbReference>
<organism evidence="3 4">
    <name type="scientific">Candidatus Fusicatenibacter intestinigallinarum</name>
    <dbReference type="NCBI Taxonomy" id="2838598"/>
    <lineage>
        <taxon>Bacteria</taxon>
        <taxon>Bacillati</taxon>
        <taxon>Bacillota</taxon>
        <taxon>Clostridia</taxon>
        <taxon>Lachnospirales</taxon>
        <taxon>Lachnospiraceae</taxon>
        <taxon>Fusicatenibacter</taxon>
    </lineage>
</organism>
<dbReference type="InterPro" id="IPR002104">
    <property type="entry name" value="Integrase_catalytic"/>
</dbReference>
<dbReference type="AlphaFoldDB" id="A0A9D2NB36"/>
<keyword evidence="1" id="KW-0233">DNA recombination</keyword>
<comment type="caution">
    <text evidence="3">The sequence shown here is derived from an EMBL/GenBank/DDBJ whole genome shotgun (WGS) entry which is preliminary data.</text>
</comment>
<dbReference type="EMBL" id="DWWU01000033">
    <property type="protein sequence ID" value="HJC15647.1"/>
    <property type="molecule type" value="Genomic_DNA"/>
</dbReference>